<dbReference type="Pfam" id="PF00561">
    <property type="entry name" value="Abhydrolase_1"/>
    <property type="match status" value="1"/>
</dbReference>
<evidence type="ECO:0000256" key="1">
    <source>
        <dbReference type="ARBA" id="ARBA00010088"/>
    </source>
</evidence>
<dbReference type="InterPro" id="IPR029058">
    <property type="entry name" value="AB_hydrolase_fold"/>
</dbReference>
<evidence type="ECO:0000256" key="3">
    <source>
        <dbReference type="SAM" id="MobiDB-lite"/>
    </source>
</evidence>
<name>A0A507EFR5_9FUNG</name>
<evidence type="ECO:0000259" key="5">
    <source>
        <dbReference type="Pfam" id="PF00561"/>
    </source>
</evidence>
<dbReference type="GO" id="GO:0016787">
    <property type="term" value="F:hydrolase activity"/>
    <property type="evidence" value="ECO:0007669"/>
    <property type="project" value="UniProtKB-KW"/>
</dbReference>
<dbReference type="STRING" id="109895.A0A507EFR5"/>
<evidence type="ECO:0000313" key="7">
    <source>
        <dbReference type="EMBL" id="TPX62050.1"/>
    </source>
</evidence>
<evidence type="ECO:0000259" key="6">
    <source>
        <dbReference type="Pfam" id="PF08386"/>
    </source>
</evidence>
<evidence type="ECO:0008006" key="9">
    <source>
        <dbReference type="Google" id="ProtNLM"/>
    </source>
</evidence>
<accession>A0A507EFR5</accession>
<evidence type="ECO:0000313" key="8">
    <source>
        <dbReference type="Proteomes" id="UP000318582"/>
    </source>
</evidence>
<evidence type="ECO:0000256" key="2">
    <source>
        <dbReference type="ARBA" id="ARBA00022801"/>
    </source>
</evidence>
<protein>
    <recommendedName>
        <fullName evidence="9">AB hydrolase-1 domain-containing protein</fullName>
    </recommendedName>
</protein>
<dbReference type="EMBL" id="QEAQ01000004">
    <property type="protein sequence ID" value="TPX62050.1"/>
    <property type="molecule type" value="Genomic_DNA"/>
</dbReference>
<dbReference type="Proteomes" id="UP000318582">
    <property type="component" value="Unassembled WGS sequence"/>
</dbReference>
<organism evidence="7 8">
    <name type="scientific">Powellomyces hirtus</name>
    <dbReference type="NCBI Taxonomy" id="109895"/>
    <lineage>
        <taxon>Eukaryota</taxon>
        <taxon>Fungi</taxon>
        <taxon>Fungi incertae sedis</taxon>
        <taxon>Chytridiomycota</taxon>
        <taxon>Chytridiomycota incertae sedis</taxon>
        <taxon>Chytridiomycetes</taxon>
        <taxon>Spizellomycetales</taxon>
        <taxon>Powellomycetaceae</taxon>
        <taxon>Powellomyces</taxon>
    </lineage>
</organism>
<dbReference type="PANTHER" id="PTHR43248:SF25">
    <property type="entry name" value="AB HYDROLASE-1 DOMAIN-CONTAINING PROTEIN-RELATED"/>
    <property type="match status" value="1"/>
</dbReference>
<dbReference type="PANTHER" id="PTHR43248">
    <property type="entry name" value="2-SUCCINYL-6-HYDROXY-2,4-CYCLOHEXADIENE-1-CARBOXYLATE SYNTHASE"/>
    <property type="match status" value="1"/>
</dbReference>
<comment type="similarity">
    <text evidence="1">Belongs to the peptidase S33 family.</text>
</comment>
<dbReference type="AlphaFoldDB" id="A0A507EFR5"/>
<gene>
    <name evidence="7" type="ORF">PhCBS80983_g00670</name>
</gene>
<keyword evidence="4" id="KW-0812">Transmembrane</keyword>
<evidence type="ECO:0000256" key="4">
    <source>
        <dbReference type="SAM" id="Phobius"/>
    </source>
</evidence>
<feature type="transmembrane region" description="Helical" evidence="4">
    <location>
        <begin position="32"/>
        <end position="57"/>
    </location>
</feature>
<feature type="compositionally biased region" description="Polar residues" evidence="3">
    <location>
        <begin position="1"/>
        <end position="18"/>
    </location>
</feature>
<feature type="domain" description="AB hydrolase-1" evidence="5">
    <location>
        <begin position="119"/>
        <end position="282"/>
    </location>
</feature>
<dbReference type="Pfam" id="PF08386">
    <property type="entry name" value="Abhydrolase_4"/>
    <property type="match status" value="1"/>
</dbReference>
<feature type="region of interest" description="Disordered" evidence="3">
    <location>
        <begin position="1"/>
        <end position="21"/>
    </location>
</feature>
<sequence>MSSESQPLLGNEVQTEAPPTSRFALTGPKRKFILSAAALTGVLLIALGASVLIVGWLKKDGNGSGKHDPSRIEWSACHGKYFCGKFQVPLDHTLKDGEKIDIAVIKFPAKDSKKSLGSILVNPGGPGGSGVELVKRAGEKLAEIFDRRYELIGFDPRGVGESVPIRCFPDALKHRAFDAGLGAIDVSIPGAFENALAHEQVRSLSCAKYAAKILPYLSTASVARDMDLIRHAQGDTLLNYWGFSYGSILGQTYINMFPERVGQMIIDGVVNPNAWGEGWAFWLNPKTKNLDWLQHANEVVVGFATECERAGSERCALAVAHPPKKPYVHKHLESIMEKLDKEPIPVLDALVPGVVNGQTVRYMLFRATYKPDIWGKLAEALHAADKRNGTLLQNMVVQPPEDQCPLYDEPAVESTLGIACSDFPAPAYDPSKLKEEIALVNKKYPIGGFDAAELTMGCAFWPGVAKERYVGPWNKRSNSTVLIIGNTFDPVTPIESARIAASLLPNSVLVEQDGYGHCSLAQTSTCTNEIIRRYFVDKTAPKHKINNCTADAVLFPPKKKDEKGFMSSLKEAEESETISDVLSDIWSRSMF</sequence>
<dbReference type="SUPFAM" id="SSF53474">
    <property type="entry name" value="alpha/beta-Hydrolases"/>
    <property type="match status" value="1"/>
</dbReference>
<dbReference type="InterPro" id="IPR013595">
    <property type="entry name" value="Pept_S33_TAP-like_C"/>
</dbReference>
<dbReference type="Gene3D" id="3.40.50.1820">
    <property type="entry name" value="alpha/beta hydrolase"/>
    <property type="match status" value="1"/>
</dbReference>
<proteinExistence type="inferred from homology"/>
<dbReference type="InterPro" id="IPR051601">
    <property type="entry name" value="Serine_prot/Carboxylest_S33"/>
</dbReference>
<keyword evidence="2" id="KW-0378">Hydrolase</keyword>
<keyword evidence="8" id="KW-1185">Reference proteome</keyword>
<keyword evidence="4" id="KW-0472">Membrane</keyword>
<keyword evidence="4" id="KW-1133">Transmembrane helix</keyword>
<comment type="caution">
    <text evidence="7">The sequence shown here is derived from an EMBL/GenBank/DDBJ whole genome shotgun (WGS) entry which is preliminary data.</text>
</comment>
<reference evidence="7 8" key="1">
    <citation type="journal article" date="2019" name="Sci. Rep.">
        <title>Comparative genomics of chytrid fungi reveal insights into the obligate biotrophic and pathogenic lifestyle of Synchytrium endobioticum.</title>
        <authorList>
            <person name="van de Vossenberg B.T.L.H."/>
            <person name="Warris S."/>
            <person name="Nguyen H.D.T."/>
            <person name="van Gent-Pelzer M.P.E."/>
            <person name="Joly D.L."/>
            <person name="van de Geest H.C."/>
            <person name="Bonants P.J.M."/>
            <person name="Smith D.S."/>
            <person name="Levesque C.A."/>
            <person name="van der Lee T.A.J."/>
        </authorList>
    </citation>
    <scope>NUCLEOTIDE SEQUENCE [LARGE SCALE GENOMIC DNA]</scope>
    <source>
        <strain evidence="7 8">CBS 809.83</strain>
    </source>
</reference>
<dbReference type="InterPro" id="IPR000073">
    <property type="entry name" value="AB_hydrolase_1"/>
</dbReference>
<feature type="domain" description="Peptidase S33 tripeptidyl aminopeptidase-like C-terminal" evidence="6">
    <location>
        <begin position="450"/>
        <end position="543"/>
    </location>
</feature>